<proteinExistence type="inferred from homology"/>
<gene>
    <name evidence="8" type="ORF">TM35_000081000</name>
</gene>
<evidence type="ECO:0000256" key="1">
    <source>
        <dbReference type="ARBA" id="ARBA00004141"/>
    </source>
</evidence>
<dbReference type="OrthoDB" id="246838at2759"/>
<evidence type="ECO:0000256" key="4">
    <source>
        <dbReference type="ARBA" id="ARBA00022692"/>
    </source>
</evidence>
<dbReference type="RefSeq" id="XP_028884368.1">
    <property type="nucleotide sequence ID" value="XM_029023965.1"/>
</dbReference>
<dbReference type="VEuPathDB" id="TriTrypDB:TM35_000081000"/>
<dbReference type="InterPro" id="IPR039309">
    <property type="entry name" value="BT1"/>
</dbReference>
<keyword evidence="6 7" id="KW-0472">Membrane</keyword>
<dbReference type="InterPro" id="IPR036259">
    <property type="entry name" value="MFS_trans_sf"/>
</dbReference>
<feature type="transmembrane region" description="Helical" evidence="7">
    <location>
        <begin position="65"/>
        <end position="91"/>
    </location>
</feature>
<organism evidence="8 9">
    <name type="scientific">Trypanosoma theileri</name>
    <dbReference type="NCBI Taxonomy" id="67003"/>
    <lineage>
        <taxon>Eukaryota</taxon>
        <taxon>Discoba</taxon>
        <taxon>Euglenozoa</taxon>
        <taxon>Kinetoplastea</taxon>
        <taxon>Metakinetoplastina</taxon>
        <taxon>Trypanosomatida</taxon>
        <taxon>Trypanosomatidae</taxon>
        <taxon>Trypanosoma</taxon>
    </lineage>
</organism>
<feature type="non-terminal residue" evidence="8">
    <location>
        <position position="172"/>
    </location>
</feature>
<evidence type="ECO:0000313" key="9">
    <source>
        <dbReference type="Proteomes" id="UP000192257"/>
    </source>
</evidence>
<dbReference type="PANTHER" id="PTHR31585">
    <property type="entry name" value="FOLATE-BIOPTERIN TRANSPORTER 1, CHLOROPLASTIC"/>
    <property type="match status" value="1"/>
</dbReference>
<accession>A0A1X0P054</accession>
<evidence type="ECO:0000256" key="6">
    <source>
        <dbReference type="ARBA" id="ARBA00023136"/>
    </source>
</evidence>
<dbReference type="PANTHER" id="PTHR31585:SF51">
    <property type="entry name" value="TRANSPORTER, PUTATIVE-RELATED"/>
    <property type="match status" value="1"/>
</dbReference>
<keyword evidence="9" id="KW-1185">Reference proteome</keyword>
<sequence length="172" mass="19376">MTFYQTVAGIIGVVASICGITLFNYIFSKRTYWMTFIVTALLLVMSNFFDLIIVMRWNKPRVTDYVVFILGDAVLSQVISMLNWMPLFVLLSRLCPRGSESTVYAILAASGNLGQSMASIIGTLIMEYRLPVVTKPPCNYDNLKWIIVVGGFCVPLLQIPLIFFLIPRARMC</sequence>
<name>A0A1X0P054_9TRYP</name>
<evidence type="ECO:0000256" key="3">
    <source>
        <dbReference type="ARBA" id="ARBA00022448"/>
    </source>
</evidence>
<protein>
    <submittedName>
        <fullName evidence="8">Pteridine transporter</fullName>
    </submittedName>
</protein>
<feature type="transmembrane region" description="Helical" evidence="7">
    <location>
        <begin position="103"/>
        <end position="125"/>
    </location>
</feature>
<comment type="subcellular location">
    <subcellularLocation>
        <location evidence="1">Membrane</location>
        <topology evidence="1">Multi-pass membrane protein</topology>
    </subcellularLocation>
</comment>
<keyword evidence="4 7" id="KW-0812">Transmembrane</keyword>
<dbReference type="GO" id="GO:0016020">
    <property type="term" value="C:membrane"/>
    <property type="evidence" value="ECO:0007669"/>
    <property type="project" value="UniProtKB-SubCell"/>
</dbReference>
<evidence type="ECO:0000313" key="8">
    <source>
        <dbReference type="EMBL" id="ORC90302.1"/>
    </source>
</evidence>
<dbReference type="AlphaFoldDB" id="A0A1X0P054"/>
<evidence type="ECO:0000256" key="2">
    <source>
        <dbReference type="ARBA" id="ARBA00007015"/>
    </source>
</evidence>
<evidence type="ECO:0000256" key="5">
    <source>
        <dbReference type="ARBA" id="ARBA00022989"/>
    </source>
</evidence>
<dbReference type="GeneID" id="39983745"/>
<evidence type="ECO:0000256" key="7">
    <source>
        <dbReference type="SAM" id="Phobius"/>
    </source>
</evidence>
<reference evidence="8 9" key="1">
    <citation type="submission" date="2017-03" db="EMBL/GenBank/DDBJ databases">
        <title>An alternative strategy for trypanosome survival in the mammalian bloodstream revealed through genome and transcriptome analysis of the ubiquitous bovine parasite Trypanosoma (Megatrypanum) theileri.</title>
        <authorList>
            <person name="Kelly S."/>
            <person name="Ivens A."/>
            <person name="Mott A."/>
            <person name="O'Neill E."/>
            <person name="Emms D."/>
            <person name="Macleod O."/>
            <person name="Voorheis P."/>
            <person name="Matthews J."/>
            <person name="Matthews K."/>
            <person name="Carrington M."/>
        </authorList>
    </citation>
    <scope>NUCLEOTIDE SEQUENCE [LARGE SCALE GENOMIC DNA]</scope>
    <source>
        <strain evidence="8">Edinburgh</strain>
    </source>
</reference>
<feature type="transmembrane region" description="Helical" evidence="7">
    <location>
        <begin position="33"/>
        <end position="53"/>
    </location>
</feature>
<dbReference type="SUPFAM" id="SSF103473">
    <property type="entry name" value="MFS general substrate transporter"/>
    <property type="match status" value="1"/>
</dbReference>
<dbReference type="EMBL" id="NBCO01000008">
    <property type="protein sequence ID" value="ORC90302.1"/>
    <property type="molecule type" value="Genomic_DNA"/>
</dbReference>
<keyword evidence="5 7" id="KW-1133">Transmembrane helix</keyword>
<feature type="transmembrane region" description="Helical" evidence="7">
    <location>
        <begin position="6"/>
        <end position="26"/>
    </location>
</feature>
<keyword evidence="3" id="KW-0813">Transport</keyword>
<feature type="transmembrane region" description="Helical" evidence="7">
    <location>
        <begin position="145"/>
        <end position="166"/>
    </location>
</feature>
<dbReference type="Pfam" id="PF03092">
    <property type="entry name" value="BT1"/>
    <property type="match status" value="1"/>
</dbReference>
<comment type="caution">
    <text evidence="8">The sequence shown here is derived from an EMBL/GenBank/DDBJ whole genome shotgun (WGS) entry which is preliminary data.</text>
</comment>
<dbReference type="Proteomes" id="UP000192257">
    <property type="component" value="Unassembled WGS sequence"/>
</dbReference>
<comment type="similarity">
    <text evidence="2">Belongs to the major facilitator superfamily. Folate-biopterin transporter (TC 2.A.71) family.</text>
</comment>
<dbReference type="STRING" id="67003.A0A1X0P054"/>